<name>A0A166V732_9HYPO</name>
<dbReference type="OrthoDB" id="4752469at2759"/>
<reference evidence="2 3" key="1">
    <citation type="journal article" date="2016" name="Genome Biol. Evol.">
        <title>Divergent and convergent evolution of fungal pathogenicity.</title>
        <authorList>
            <person name="Shang Y."/>
            <person name="Xiao G."/>
            <person name="Zheng P."/>
            <person name="Cen K."/>
            <person name="Zhan S."/>
            <person name="Wang C."/>
        </authorList>
    </citation>
    <scope>NUCLEOTIDE SEQUENCE [LARGE SCALE GENOMIC DNA]</scope>
    <source>
        <strain evidence="2 3">RCEF 2490</strain>
    </source>
</reference>
<feature type="chain" id="PRO_5007881054" evidence="1">
    <location>
        <begin position="19"/>
        <end position="201"/>
    </location>
</feature>
<dbReference type="AlphaFoldDB" id="A0A166V732"/>
<proteinExistence type="predicted"/>
<dbReference type="STRING" id="1081109.A0A166V732"/>
<evidence type="ECO:0000256" key="1">
    <source>
        <dbReference type="SAM" id="SignalP"/>
    </source>
</evidence>
<dbReference type="Proteomes" id="UP000078544">
    <property type="component" value="Unassembled WGS sequence"/>
</dbReference>
<gene>
    <name evidence="2" type="ORF">AAL_00807</name>
</gene>
<evidence type="ECO:0000313" key="3">
    <source>
        <dbReference type="Proteomes" id="UP000078544"/>
    </source>
</evidence>
<protein>
    <submittedName>
        <fullName evidence="2">Uncharacterized protein</fullName>
    </submittedName>
</protein>
<feature type="signal peptide" evidence="1">
    <location>
        <begin position="1"/>
        <end position="18"/>
    </location>
</feature>
<evidence type="ECO:0000313" key="2">
    <source>
        <dbReference type="EMBL" id="OAA33342.1"/>
    </source>
</evidence>
<keyword evidence="3" id="KW-1185">Reference proteome</keyword>
<organism evidence="2 3">
    <name type="scientific">Moelleriella libera RCEF 2490</name>
    <dbReference type="NCBI Taxonomy" id="1081109"/>
    <lineage>
        <taxon>Eukaryota</taxon>
        <taxon>Fungi</taxon>
        <taxon>Dikarya</taxon>
        <taxon>Ascomycota</taxon>
        <taxon>Pezizomycotina</taxon>
        <taxon>Sordariomycetes</taxon>
        <taxon>Hypocreomycetidae</taxon>
        <taxon>Hypocreales</taxon>
        <taxon>Clavicipitaceae</taxon>
        <taxon>Moelleriella</taxon>
    </lineage>
</organism>
<accession>A0A166V732</accession>
<dbReference type="EMBL" id="AZGY01000001">
    <property type="protein sequence ID" value="OAA33342.1"/>
    <property type="molecule type" value="Genomic_DNA"/>
</dbReference>
<sequence>MKFITSFLLATYAAAVAAGPFTITYWEKRNCKGRASRCSNVSAFVCCNAPRLSPPAAWRTARVTSAGTPGVVIFTKPKGRGCGVCRSTGSINTCYQNFNPFDTMFVASIGGNCAKAALAANDVSNALAATEKQSIPEADQSDSECKEYVLPDTVTVDGVDYGIAGPNQEAVLADFYRGPDDKEFASKWADLSIAPSSATGV</sequence>
<keyword evidence="1" id="KW-0732">Signal</keyword>
<comment type="caution">
    <text evidence="2">The sequence shown here is derived from an EMBL/GenBank/DDBJ whole genome shotgun (WGS) entry which is preliminary data.</text>
</comment>